<dbReference type="EC" id="1.3.99.22" evidence="3"/>
<dbReference type="PANTHER" id="PTHR13932">
    <property type="entry name" value="COPROPORPHYRINIGEN III OXIDASE"/>
    <property type="match status" value="1"/>
</dbReference>
<dbReference type="Proteomes" id="UP000095727">
    <property type="component" value="Unassembled WGS sequence"/>
</dbReference>
<dbReference type="NCBIfam" id="TIGR03994">
    <property type="entry name" value="rSAM_HemZ"/>
    <property type="match status" value="1"/>
</dbReference>
<dbReference type="InterPro" id="IPR023995">
    <property type="entry name" value="HemZ"/>
</dbReference>
<dbReference type="InterPro" id="IPR034505">
    <property type="entry name" value="Coproporphyrinogen-III_oxidase"/>
</dbReference>
<dbReference type="PANTHER" id="PTHR13932:SF1">
    <property type="entry name" value="OXYGEN-INDEPENDENT COPROPORPHYRINOGEN-III OXIDASE-LIKE PROTEIN HEMZ"/>
    <property type="match status" value="1"/>
</dbReference>
<dbReference type="SFLD" id="SFLDG01082">
    <property type="entry name" value="B12-binding_domain_containing"/>
    <property type="match status" value="1"/>
</dbReference>
<evidence type="ECO:0000313" key="4">
    <source>
        <dbReference type="Proteomes" id="UP000095727"/>
    </source>
</evidence>
<dbReference type="CDD" id="cd01335">
    <property type="entry name" value="Radical_SAM"/>
    <property type="match status" value="1"/>
</dbReference>
<dbReference type="InterPro" id="IPR006638">
    <property type="entry name" value="Elp3/MiaA/NifB-like_rSAM"/>
</dbReference>
<dbReference type="InterPro" id="IPR058240">
    <property type="entry name" value="rSAM_sf"/>
</dbReference>
<dbReference type="EMBL" id="CYXR01000011">
    <property type="protein sequence ID" value="CUM95169.1"/>
    <property type="molecule type" value="Genomic_DNA"/>
</dbReference>
<dbReference type="InterPro" id="IPR023404">
    <property type="entry name" value="rSAM_horseshoe"/>
</dbReference>
<sequence length="499" mass="57622">MIRISCKNERFTYDMYHIVKSFLPDAEISQKVDPEQELLIEMTAEEEPDLEEQACDKKVRWTFFHCREAEIADISEKREQKRYINKKLYQTLVKKIGEEHAWGNMTGVRPTKMIMERLEEGSSEEEIIRYMHDTYVVSEKKAMLGIEIAKREKAQLDKLDYENGYSLYIGIPFCPTTCSYCSFTSYPVAKWQDRMDEYVDALLKELAFIAEVSKEKHLNAIYMGGGTPTTLSAQQMDRVLSFLEEHFSFEHLKEYTIEAGRPDSITEDKLRVIRKHGVGRISINPQTMQQKTLDVIGRRHTVEDVVRIFHLARELGFDNINMDLIAGLPGEHPEEMEDTLRQIKELAPDSLTVHALAMKHGSRLTRERAASAEKQNYKQMARELEEMIDMARKAAGEMGLYPYYLYRQKNIAGNFENVGYAKVDKAGIYNILIMEEKQSIVAAGAGASTKVVLPYEIPAPGSKNGRMTNLIRIENVRDVGEYISRIDEMIERKGEWLWH</sequence>
<keyword evidence="1" id="KW-0175">Coiled coil</keyword>
<keyword evidence="3" id="KW-0560">Oxidoreductase</keyword>
<dbReference type="GO" id="GO:0006779">
    <property type="term" value="P:porphyrin-containing compound biosynthetic process"/>
    <property type="evidence" value="ECO:0007669"/>
    <property type="project" value="TreeGrafter"/>
</dbReference>
<dbReference type="RefSeq" id="WP_055156791.1">
    <property type="nucleotide sequence ID" value="NZ_CYXR01000011.1"/>
</dbReference>
<dbReference type="SFLD" id="SFLDF00310">
    <property type="entry name" value="oxygen-independent_coproporphy"/>
    <property type="match status" value="1"/>
</dbReference>
<proteinExistence type="predicted"/>
<dbReference type="SUPFAM" id="SSF102114">
    <property type="entry name" value="Radical SAM enzymes"/>
    <property type="match status" value="1"/>
</dbReference>
<dbReference type="PROSITE" id="PS51918">
    <property type="entry name" value="RADICAL_SAM"/>
    <property type="match status" value="1"/>
</dbReference>
<dbReference type="GO" id="GO:0005737">
    <property type="term" value="C:cytoplasm"/>
    <property type="evidence" value="ECO:0007669"/>
    <property type="project" value="TreeGrafter"/>
</dbReference>
<dbReference type="Pfam" id="PF04055">
    <property type="entry name" value="Radical_SAM"/>
    <property type="match status" value="1"/>
</dbReference>
<dbReference type="SFLD" id="SFLDG01065">
    <property type="entry name" value="anaerobic_coproporphyrinogen-I"/>
    <property type="match status" value="1"/>
</dbReference>
<evidence type="ECO:0000313" key="3">
    <source>
        <dbReference type="EMBL" id="CUM95169.1"/>
    </source>
</evidence>
<dbReference type="InterPro" id="IPR007197">
    <property type="entry name" value="rSAM"/>
</dbReference>
<dbReference type="GO" id="GO:0051539">
    <property type="term" value="F:4 iron, 4 sulfur cluster binding"/>
    <property type="evidence" value="ECO:0007669"/>
    <property type="project" value="TreeGrafter"/>
</dbReference>
<protein>
    <submittedName>
        <fullName evidence="3">Oxygen-independent coproporphyrinogen-III oxidase 2</fullName>
        <ecNumber evidence="3">1.3.99.22</ecNumber>
    </submittedName>
</protein>
<reference evidence="3 4" key="1">
    <citation type="submission" date="2015-09" db="EMBL/GenBank/DDBJ databases">
        <authorList>
            <consortium name="Pathogen Informatics"/>
        </authorList>
    </citation>
    <scope>NUCLEOTIDE SEQUENCE [LARGE SCALE GENOMIC DNA]</scope>
    <source>
        <strain evidence="3 4">2789STDY5834962</strain>
    </source>
</reference>
<dbReference type="SMART" id="SM00729">
    <property type="entry name" value="Elp3"/>
    <property type="match status" value="1"/>
</dbReference>
<dbReference type="AlphaFoldDB" id="A0A173SZI9"/>
<name>A0A173SZI9_9FIRM</name>
<feature type="coiled-coil region" evidence="1">
    <location>
        <begin position="367"/>
        <end position="397"/>
    </location>
</feature>
<evidence type="ECO:0000259" key="2">
    <source>
        <dbReference type="PROSITE" id="PS51918"/>
    </source>
</evidence>
<dbReference type="GO" id="GO:0016491">
    <property type="term" value="F:oxidoreductase activity"/>
    <property type="evidence" value="ECO:0007669"/>
    <property type="project" value="UniProtKB-KW"/>
</dbReference>
<dbReference type="SFLD" id="SFLDS00029">
    <property type="entry name" value="Radical_SAM"/>
    <property type="match status" value="1"/>
</dbReference>
<accession>A0A173SZI9</accession>
<evidence type="ECO:0000256" key="1">
    <source>
        <dbReference type="SAM" id="Coils"/>
    </source>
</evidence>
<organism evidence="3 4">
    <name type="scientific">Coprococcus comes</name>
    <dbReference type="NCBI Taxonomy" id="410072"/>
    <lineage>
        <taxon>Bacteria</taxon>
        <taxon>Bacillati</taxon>
        <taxon>Bacillota</taxon>
        <taxon>Clostridia</taxon>
        <taxon>Lachnospirales</taxon>
        <taxon>Lachnospiraceae</taxon>
        <taxon>Coprococcus</taxon>
    </lineage>
</organism>
<gene>
    <name evidence="3" type="primary">hemZ</name>
    <name evidence="3" type="ORF">ERS852574_01768</name>
</gene>
<dbReference type="Gene3D" id="3.80.30.20">
    <property type="entry name" value="tm_1862 like domain"/>
    <property type="match status" value="1"/>
</dbReference>
<feature type="domain" description="Radical SAM core" evidence="2">
    <location>
        <begin position="159"/>
        <end position="397"/>
    </location>
</feature>